<dbReference type="AlphaFoldDB" id="A0A2V5JY05"/>
<dbReference type="Pfam" id="PF01695">
    <property type="entry name" value="IstB_IS21"/>
    <property type="match status" value="1"/>
</dbReference>
<feature type="non-terminal residue" evidence="2">
    <location>
        <position position="1"/>
    </location>
</feature>
<protein>
    <submittedName>
        <fullName evidence="2">AAA family ATPase</fullName>
    </submittedName>
</protein>
<dbReference type="Gene3D" id="3.40.50.300">
    <property type="entry name" value="P-loop containing nucleotide triphosphate hydrolases"/>
    <property type="match status" value="1"/>
</dbReference>
<accession>A0A2V5JY05</accession>
<comment type="caution">
    <text evidence="2">The sequence shown here is derived from an EMBL/GenBank/DDBJ whole genome shotgun (WGS) entry which is preliminary data.</text>
</comment>
<gene>
    <name evidence="2" type="ORF">DLM86_31165</name>
</gene>
<dbReference type="EMBL" id="QJVJ01000025">
    <property type="protein sequence ID" value="PYI50003.1"/>
    <property type="molecule type" value="Genomic_DNA"/>
</dbReference>
<dbReference type="GO" id="GO:0005524">
    <property type="term" value="F:ATP binding"/>
    <property type="evidence" value="ECO:0007669"/>
    <property type="project" value="InterPro"/>
</dbReference>
<dbReference type="RefSeq" id="WP_158289727.1">
    <property type="nucleotide sequence ID" value="NZ_QJVJ01000025.1"/>
</dbReference>
<organism evidence="2 3">
    <name type="scientific">Paenibacillus flagellatus</name>
    <dbReference type="NCBI Taxonomy" id="2211139"/>
    <lineage>
        <taxon>Bacteria</taxon>
        <taxon>Bacillati</taxon>
        <taxon>Bacillota</taxon>
        <taxon>Bacilli</taxon>
        <taxon>Bacillales</taxon>
        <taxon>Paenibacillaceae</taxon>
        <taxon>Paenibacillus</taxon>
    </lineage>
</organism>
<dbReference type="InterPro" id="IPR002611">
    <property type="entry name" value="IstB_ATP-bd"/>
</dbReference>
<dbReference type="OrthoDB" id="2052561at2"/>
<dbReference type="InterPro" id="IPR027417">
    <property type="entry name" value="P-loop_NTPase"/>
</dbReference>
<sequence>FGEWGELMGDPVLATAVLDRLLHHSHVVNIRGNSYRLKEKLNTGIYSTPGTQVGQNYPGASGSN</sequence>
<evidence type="ECO:0000259" key="1">
    <source>
        <dbReference type="Pfam" id="PF01695"/>
    </source>
</evidence>
<name>A0A2V5JY05_9BACL</name>
<feature type="domain" description="IstB-like ATP-binding" evidence="1">
    <location>
        <begin position="1"/>
        <end position="42"/>
    </location>
</feature>
<reference evidence="2 3" key="1">
    <citation type="submission" date="2018-05" db="EMBL/GenBank/DDBJ databases">
        <title>Paenibacillus flagellatus sp. nov., isolated from selenium mineral soil.</title>
        <authorList>
            <person name="Dai X."/>
        </authorList>
    </citation>
    <scope>NUCLEOTIDE SEQUENCE [LARGE SCALE GENOMIC DNA]</scope>
    <source>
        <strain evidence="2 3">DXL2</strain>
    </source>
</reference>
<dbReference type="Proteomes" id="UP000247476">
    <property type="component" value="Unassembled WGS sequence"/>
</dbReference>
<keyword evidence="3" id="KW-1185">Reference proteome</keyword>
<evidence type="ECO:0000313" key="2">
    <source>
        <dbReference type="EMBL" id="PYI50003.1"/>
    </source>
</evidence>
<proteinExistence type="predicted"/>
<evidence type="ECO:0000313" key="3">
    <source>
        <dbReference type="Proteomes" id="UP000247476"/>
    </source>
</evidence>